<comment type="caution">
    <text evidence="1">The sequence shown here is derived from an EMBL/GenBank/DDBJ whole genome shotgun (WGS) entry which is preliminary data.</text>
</comment>
<organism evidence="1 3">
    <name type="scientific">Dorea formicigenerans</name>
    <dbReference type="NCBI Taxonomy" id="39486"/>
    <lineage>
        <taxon>Bacteria</taxon>
        <taxon>Bacillati</taxon>
        <taxon>Bacillota</taxon>
        <taxon>Clostridia</taxon>
        <taxon>Lachnospirales</taxon>
        <taxon>Lachnospiraceae</taxon>
        <taxon>Dorea</taxon>
    </lineage>
</organism>
<dbReference type="EMBL" id="QSHK01000001">
    <property type="protein sequence ID" value="RHC11104.1"/>
    <property type="molecule type" value="Genomic_DNA"/>
</dbReference>
<evidence type="ECO:0000313" key="1">
    <source>
        <dbReference type="EMBL" id="RGT09456.1"/>
    </source>
</evidence>
<dbReference type="Proteomes" id="UP000284742">
    <property type="component" value="Unassembled WGS sequence"/>
</dbReference>
<gene>
    <name evidence="2" type="ORF">DW860_03475</name>
    <name evidence="1" type="ORF">DWX53_07140</name>
</gene>
<proteinExistence type="predicted"/>
<evidence type="ECO:0000313" key="3">
    <source>
        <dbReference type="Proteomes" id="UP000283630"/>
    </source>
</evidence>
<evidence type="ECO:0000313" key="4">
    <source>
        <dbReference type="Proteomes" id="UP000284742"/>
    </source>
</evidence>
<sequence>MYFREGKNKLMKLRRISADRKLEIIRRMHIEEKIPSRIIVPWYYEHHMHKKLDLKNPTTFNEKLQWLKLNYHNPIMQQLVDKLAVREYIKENIGEEYLIPLIAVYDRFEDIRFEQLPDKFVIKCNHDSGSCIVCKDKKTLDIEVARNKINEHLKKNYYYMWREWPYKHIQPKILIEEYMEDFKDNSFDDYKFLCFNGEVDNVMICTGRQTGNLKFHFFDRDWNFKRYNYIGLQEPENFTMTKPEKMDEMFDIAEKLAKDFPCVRVDLYCANEKIYFGEMTFFPQAGFDSNLLEQTDLLWGEKIILKKFK</sequence>
<dbReference type="AlphaFoldDB" id="A0A412MF60"/>
<name>A0A412MF60_9FIRM</name>
<dbReference type="Pfam" id="PF14305">
    <property type="entry name" value="ATPgrasp_TupA"/>
    <property type="match status" value="1"/>
</dbReference>
<dbReference type="SUPFAM" id="SSF56059">
    <property type="entry name" value="Glutathione synthetase ATP-binding domain-like"/>
    <property type="match status" value="1"/>
</dbReference>
<evidence type="ECO:0000313" key="2">
    <source>
        <dbReference type="EMBL" id="RHC11104.1"/>
    </source>
</evidence>
<reference evidence="3 4" key="1">
    <citation type="submission" date="2018-08" db="EMBL/GenBank/DDBJ databases">
        <title>A genome reference for cultivated species of the human gut microbiota.</title>
        <authorList>
            <person name="Zou Y."/>
            <person name="Xue W."/>
            <person name="Luo G."/>
        </authorList>
    </citation>
    <scope>NUCLEOTIDE SEQUENCE [LARGE SCALE GENOMIC DNA]</scope>
    <source>
        <strain evidence="1 3">AF19-4AC</strain>
        <strain evidence="2 4">AM37-5</strain>
    </source>
</reference>
<keyword evidence="1" id="KW-0808">Transferase</keyword>
<accession>A0A412MF60</accession>
<dbReference type="InterPro" id="IPR029465">
    <property type="entry name" value="ATPgrasp_TupA"/>
</dbReference>
<dbReference type="Proteomes" id="UP000283630">
    <property type="component" value="Unassembled WGS sequence"/>
</dbReference>
<dbReference type="EMBL" id="QRWH01000005">
    <property type="protein sequence ID" value="RGT09456.1"/>
    <property type="molecule type" value="Genomic_DNA"/>
</dbReference>
<protein>
    <submittedName>
        <fullName evidence="1">Glycosyl transferase</fullName>
    </submittedName>
</protein>
<dbReference type="GO" id="GO:0016740">
    <property type="term" value="F:transferase activity"/>
    <property type="evidence" value="ECO:0007669"/>
    <property type="project" value="UniProtKB-KW"/>
</dbReference>